<dbReference type="Pfam" id="PF03780">
    <property type="entry name" value="Asp23"/>
    <property type="match status" value="1"/>
</dbReference>
<evidence type="ECO:0000313" key="4">
    <source>
        <dbReference type="Proteomes" id="UP000215316"/>
    </source>
</evidence>
<evidence type="ECO:0008006" key="5">
    <source>
        <dbReference type="Google" id="ProtNLM"/>
    </source>
</evidence>
<dbReference type="Proteomes" id="UP000215316">
    <property type="component" value="Unassembled WGS sequence"/>
</dbReference>
<comment type="similarity">
    <text evidence="1">Belongs to the asp23 family.</text>
</comment>
<dbReference type="RefSeq" id="WP_094126586.1">
    <property type="nucleotide sequence ID" value="NZ_CP040788.1"/>
</dbReference>
<protein>
    <recommendedName>
        <fullName evidence="5">Asp23/Gls24 family envelope stress response protein</fullName>
    </recommendedName>
</protein>
<accession>A0A225CKD9</accession>
<evidence type="ECO:0000256" key="1">
    <source>
        <dbReference type="ARBA" id="ARBA00005721"/>
    </source>
</evidence>
<name>A0A225CKD9_9MICO</name>
<evidence type="ECO:0000256" key="2">
    <source>
        <dbReference type="SAM" id="MobiDB-lite"/>
    </source>
</evidence>
<dbReference type="EMBL" id="MZMQ01000001">
    <property type="protein sequence ID" value="OQJ62202.1"/>
    <property type="molecule type" value="Genomic_DNA"/>
</dbReference>
<evidence type="ECO:0000313" key="3">
    <source>
        <dbReference type="EMBL" id="OQJ62202.1"/>
    </source>
</evidence>
<dbReference type="InterPro" id="IPR005531">
    <property type="entry name" value="Asp23"/>
</dbReference>
<reference evidence="3" key="1">
    <citation type="submission" date="2017-08" db="EMBL/GenBank/DDBJ databases">
        <title>Genomes of multiple Clavibacter strains from different subspecies.</title>
        <authorList>
            <person name="Yuan X.-K."/>
            <person name="Li X.-S."/>
            <person name="Nie J."/>
            <person name="De Boer S.H."/>
        </authorList>
    </citation>
    <scope>NUCLEOTIDE SEQUENCE [LARGE SCALE GENOMIC DNA]</scope>
    <source>
        <strain evidence="3">ATCC 33566</strain>
    </source>
</reference>
<dbReference type="AlphaFoldDB" id="A0A225CKD9"/>
<proteinExistence type="inferred from homology"/>
<organism evidence="3 4">
    <name type="scientific">Clavibacter tessellarius</name>
    <dbReference type="NCBI Taxonomy" id="31965"/>
    <lineage>
        <taxon>Bacteria</taxon>
        <taxon>Bacillati</taxon>
        <taxon>Actinomycetota</taxon>
        <taxon>Actinomycetes</taxon>
        <taxon>Micrococcales</taxon>
        <taxon>Microbacteriaceae</taxon>
        <taxon>Clavibacter</taxon>
    </lineage>
</organism>
<keyword evidence="4" id="KW-1185">Reference proteome</keyword>
<comment type="caution">
    <text evidence="3">The sequence shown here is derived from an EMBL/GenBank/DDBJ whole genome shotgun (WGS) entry which is preliminary data.</text>
</comment>
<dbReference type="OrthoDB" id="5125925at2"/>
<feature type="compositionally biased region" description="Basic and acidic residues" evidence="2">
    <location>
        <begin position="261"/>
        <end position="285"/>
    </location>
</feature>
<feature type="compositionally biased region" description="Basic and acidic residues" evidence="2">
    <location>
        <begin position="319"/>
        <end position="331"/>
    </location>
</feature>
<feature type="region of interest" description="Disordered" evidence="2">
    <location>
        <begin position="258"/>
        <end position="344"/>
    </location>
</feature>
<gene>
    <name evidence="3" type="ORF">B5P24_03830</name>
</gene>
<feature type="compositionally biased region" description="Basic and acidic residues" evidence="2">
    <location>
        <begin position="208"/>
        <end position="229"/>
    </location>
</feature>
<feature type="compositionally biased region" description="Basic and acidic residues" evidence="2">
    <location>
        <begin position="298"/>
        <end position="309"/>
    </location>
</feature>
<sequence>MNDAAPAIRPIDLTGVAAAHPEGETAAQRIGVAAAETAAGVTGVHHLGGSAARALDAASRAVRGTSTGPGVTVSEESGGVVIDIDLVVEYPAPVQDVVDRTREQVAHAARQIAPGAVRVNIRVTDVHGPFDDEQSPAGAALERAKGAGADALGKAKGAGADALGKAKDAGSDALDKAKDAGSDALDKAKSAGSDAAAKAKAAGSDAAARVREGSAEAADRGRDAGDRAQDAAARAADTAKEVGSEVADRAKAAGAVLADSAKADVEDTRQAAEERDADASAREPFVDQDSTAADFDTYADHDGAADHDGTAAPEVTVVVDERADGTTRIEVDGPAAVEVQGDRS</sequence>
<feature type="region of interest" description="Disordered" evidence="2">
    <location>
        <begin position="201"/>
        <end position="245"/>
    </location>
</feature>